<reference evidence="3" key="3">
    <citation type="submission" date="2015-06" db="UniProtKB">
        <authorList>
            <consortium name="EnsemblMetazoa"/>
        </authorList>
    </citation>
    <scope>IDENTIFICATION</scope>
</reference>
<dbReference type="RefSeq" id="XP_009013676.1">
    <property type="nucleotide sequence ID" value="XM_009015428.1"/>
</dbReference>
<protein>
    <submittedName>
        <fullName evidence="2 3">Uncharacterized protein</fullName>
    </submittedName>
</protein>
<accession>T1F251</accession>
<name>T1F251_HELRO</name>
<reference evidence="2 4" key="2">
    <citation type="journal article" date="2013" name="Nature">
        <title>Insights into bilaterian evolution from three spiralian genomes.</title>
        <authorList>
            <person name="Simakov O."/>
            <person name="Marletaz F."/>
            <person name="Cho S.J."/>
            <person name="Edsinger-Gonzales E."/>
            <person name="Havlak P."/>
            <person name="Hellsten U."/>
            <person name="Kuo D.H."/>
            <person name="Larsson T."/>
            <person name="Lv J."/>
            <person name="Arendt D."/>
            <person name="Savage R."/>
            <person name="Osoegawa K."/>
            <person name="de Jong P."/>
            <person name="Grimwood J."/>
            <person name="Chapman J.A."/>
            <person name="Shapiro H."/>
            <person name="Aerts A."/>
            <person name="Otillar R.P."/>
            <person name="Terry A.Y."/>
            <person name="Boore J.L."/>
            <person name="Grigoriev I.V."/>
            <person name="Lindberg D.R."/>
            <person name="Seaver E.C."/>
            <person name="Weisblat D.A."/>
            <person name="Putnam N.H."/>
            <person name="Rokhsar D.S."/>
        </authorList>
    </citation>
    <scope>NUCLEOTIDE SEQUENCE</scope>
</reference>
<sequence>MAGCDDGDYDEINKEPNLPDDNDHHNFNTSCNDINFFIIRFLIIDDVIAVDTNATTIVAIHPQRYQDTRYSVYIKAHSKLTNRSILSTEYEIYTRSARTLRHRHIFIMASVMFNYCEFFDALGFHGDIGEVFLIEIMRHFLEALCLCVVCVLDLL</sequence>
<dbReference type="InParanoid" id="T1F251"/>
<dbReference type="Proteomes" id="UP000015101">
    <property type="component" value="Unassembled WGS sequence"/>
</dbReference>
<gene>
    <name evidence="3" type="primary">20202901</name>
    <name evidence="2" type="ORF">HELRODRAFT_169585</name>
</gene>
<evidence type="ECO:0000313" key="4">
    <source>
        <dbReference type="Proteomes" id="UP000015101"/>
    </source>
</evidence>
<dbReference type="KEGG" id="hro:HELRODRAFT_169585"/>
<dbReference type="CTD" id="20202901"/>
<feature type="compositionally biased region" description="Acidic residues" evidence="1">
    <location>
        <begin position="1"/>
        <end position="10"/>
    </location>
</feature>
<dbReference type="GeneID" id="20202901"/>
<organism evidence="3 4">
    <name type="scientific">Helobdella robusta</name>
    <name type="common">Californian leech</name>
    <dbReference type="NCBI Taxonomy" id="6412"/>
    <lineage>
        <taxon>Eukaryota</taxon>
        <taxon>Metazoa</taxon>
        <taxon>Spiralia</taxon>
        <taxon>Lophotrochozoa</taxon>
        <taxon>Annelida</taxon>
        <taxon>Clitellata</taxon>
        <taxon>Hirudinea</taxon>
        <taxon>Rhynchobdellida</taxon>
        <taxon>Glossiphoniidae</taxon>
        <taxon>Helobdella</taxon>
    </lineage>
</organism>
<feature type="region of interest" description="Disordered" evidence="1">
    <location>
        <begin position="1"/>
        <end position="24"/>
    </location>
</feature>
<evidence type="ECO:0000313" key="3">
    <source>
        <dbReference type="EnsemblMetazoa" id="HelroP169585"/>
    </source>
</evidence>
<dbReference type="AlphaFoldDB" id="T1F251"/>
<dbReference type="HOGENOM" id="CLU_1697429_0_0_1"/>
<reference evidence="4" key="1">
    <citation type="submission" date="2012-12" db="EMBL/GenBank/DDBJ databases">
        <authorList>
            <person name="Hellsten U."/>
            <person name="Grimwood J."/>
            <person name="Chapman J.A."/>
            <person name="Shapiro H."/>
            <person name="Aerts A."/>
            <person name="Otillar R.P."/>
            <person name="Terry A.Y."/>
            <person name="Boore J.L."/>
            <person name="Simakov O."/>
            <person name="Marletaz F."/>
            <person name="Cho S.-J."/>
            <person name="Edsinger-Gonzales E."/>
            <person name="Havlak P."/>
            <person name="Kuo D.-H."/>
            <person name="Larsson T."/>
            <person name="Lv J."/>
            <person name="Arendt D."/>
            <person name="Savage R."/>
            <person name="Osoegawa K."/>
            <person name="de Jong P."/>
            <person name="Lindberg D.R."/>
            <person name="Seaver E.C."/>
            <person name="Weisblat D.A."/>
            <person name="Putnam N.H."/>
            <person name="Grigoriev I.V."/>
            <person name="Rokhsar D.S."/>
        </authorList>
    </citation>
    <scope>NUCLEOTIDE SEQUENCE</scope>
</reference>
<dbReference type="EMBL" id="KB096134">
    <property type="protein sequence ID" value="ESO07887.1"/>
    <property type="molecule type" value="Genomic_DNA"/>
</dbReference>
<evidence type="ECO:0000313" key="2">
    <source>
        <dbReference type="EMBL" id="ESO07887.1"/>
    </source>
</evidence>
<dbReference type="EnsemblMetazoa" id="HelroT169585">
    <property type="protein sequence ID" value="HelroP169585"/>
    <property type="gene ID" value="HelroG169585"/>
</dbReference>
<proteinExistence type="predicted"/>
<evidence type="ECO:0000256" key="1">
    <source>
        <dbReference type="SAM" id="MobiDB-lite"/>
    </source>
</evidence>
<dbReference type="EMBL" id="AMQM01003316">
    <property type="status" value="NOT_ANNOTATED_CDS"/>
    <property type="molecule type" value="Genomic_DNA"/>
</dbReference>
<keyword evidence="4" id="KW-1185">Reference proteome</keyword>